<evidence type="ECO:0000256" key="1">
    <source>
        <dbReference type="SAM" id="MobiDB-lite"/>
    </source>
</evidence>
<proteinExistence type="predicted"/>
<comment type="caution">
    <text evidence="2">The sequence shown here is derived from an EMBL/GenBank/DDBJ whole genome shotgun (WGS) entry which is preliminary data.</text>
</comment>
<accession>A0ABP8XU07</accession>
<evidence type="ECO:0000313" key="2">
    <source>
        <dbReference type="EMBL" id="GAA4714642.1"/>
    </source>
</evidence>
<gene>
    <name evidence="2" type="ORF">GCM10023198_42370</name>
</gene>
<dbReference type="Proteomes" id="UP001500843">
    <property type="component" value="Unassembled WGS sequence"/>
</dbReference>
<feature type="compositionally biased region" description="Basic and acidic residues" evidence="1">
    <location>
        <begin position="140"/>
        <end position="154"/>
    </location>
</feature>
<protein>
    <submittedName>
        <fullName evidence="2">Uncharacterized protein</fullName>
    </submittedName>
</protein>
<sequence>MDLLDELDLLDSPATDSATNARVPRDQRCPDCSKTAHGPAGALNASSWRTDAGHLVVSHCDCGRYLWYEVHELAFGPPGGLADWETLTTLDDGTLFIKPLGPCYTANLPPRPAERWVPAAGFPYRPKPGADDAATARWHSHLERVRAAQRDHEPPSGTPGPSQARPAPTRKRTLRTDGTPAAGP</sequence>
<keyword evidence="3" id="KW-1185">Reference proteome</keyword>
<feature type="region of interest" description="Disordered" evidence="1">
    <location>
        <begin position="127"/>
        <end position="184"/>
    </location>
</feature>
<dbReference type="EMBL" id="BAABHM010000018">
    <property type="protein sequence ID" value="GAA4714642.1"/>
    <property type="molecule type" value="Genomic_DNA"/>
</dbReference>
<feature type="region of interest" description="Disordered" evidence="1">
    <location>
        <begin position="14"/>
        <end position="40"/>
    </location>
</feature>
<reference evidence="3" key="1">
    <citation type="journal article" date="2019" name="Int. J. Syst. Evol. Microbiol.">
        <title>The Global Catalogue of Microorganisms (GCM) 10K type strain sequencing project: providing services to taxonomists for standard genome sequencing and annotation.</title>
        <authorList>
            <consortium name="The Broad Institute Genomics Platform"/>
            <consortium name="The Broad Institute Genome Sequencing Center for Infectious Disease"/>
            <person name="Wu L."/>
            <person name="Ma J."/>
        </authorList>
    </citation>
    <scope>NUCLEOTIDE SEQUENCE [LARGE SCALE GENOMIC DNA]</scope>
    <source>
        <strain evidence="3">JCM 17975</strain>
    </source>
</reference>
<evidence type="ECO:0000313" key="3">
    <source>
        <dbReference type="Proteomes" id="UP001500843"/>
    </source>
</evidence>
<name>A0ABP8XU07_9MICO</name>
<organism evidence="2 3">
    <name type="scientific">Promicromonospora umidemergens</name>
    <dbReference type="NCBI Taxonomy" id="629679"/>
    <lineage>
        <taxon>Bacteria</taxon>
        <taxon>Bacillati</taxon>
        <taxon>Actinomycetota</taxon>
        <taxon>Actinomycetes</taxon>
        <taxon>Micrococcales</taxon>
        <taxon>Promicromonosporaceae</taxon>
        <taxon>Promicromonospora</taxon>
    </lineage>
</organism>